<comment type="caution">
    <text evidence="10">The sequence shown here is derived from an EMBL/GenBank/DDBJ whole genome shotgun (WGS) entry which is preliminary data.</text>
</comment>
<dbReference type="Gene3D" id="3.30.1330.60">
    <property type="entry name" value="OmpA-like domain"/>
    <property type="match status" value="1"/>
</dbReference>
<dbReference type="SUPFAM" id="SSF103088">
    <property type="entry name" value="OmpA-like"/>
    <property type="match status" value="1"/>
</dbReference>
<dbReference type="Pfam" id="PF13677">
    <property type="entry name" value="MotB_plug"/>
    <property type="match status" value="1"/>
</dbReference>
<dbReference type="EMBL" id="JMSZ01000015">
    <property type="protein sequence ID" value="KDE40965.1"/>
    <property type="molecule type" value="Genomic_DNA"/>
</dbReference>
<feature type="domain" description="OmpA-like" evidence="9">
    <location>
        <begin position="138"/>
        <end position="259"/>
    </location>
</feature>
<keyword evidence="10" id="KW-0282">Flagellum</keyword>
<organism evidence="10 11">
    <name type="scientific">Nitrincola lacisaponensis</name>
    <dbReference type="NCBI Taxonomy" id="267850"/>
    <lineage>
        <taxon>Bacteria</taxon>
        <taxon>Pseudomonadati</taxon>
        <taxon>Pseudomonadota</taxon>
        <taxon>Gammaproteobacteria</taxon>
        <taxon>Oceanospirillales</taxon>
        <taxon>Oceanospirillaceae</taxon>
        <taxon>Nitrincola</taxon>
    </lineage>
</organism>
<keyword evidence="3" id="KW-1003">Cell membrane</keyword>
<keyword evidence="5 8" id="KW-1133">Transmembrane helix</keyword>
<gene>
    <name evidence="10" type="ORF">ADINL_0614</name>
</gene>
<keyword evidence="10" id="KW-0966">Cell projection</keyword>
<dbReference type="PATRIC" id="fig|267850.7.peg.608"/>
<dbReference type="STRING" id="267850.ADINL_0614"/>
<dbReference type="PANTHER" id="PTHR30329">
    <property type="entry name" value="STATOR ELEMENT OF FLAGELLAR MOTOR COMPLEX"/>
    <property type="match status" value="1"/>
</dbReference>
<keyword evidence="11" id="KW-1185">Reference proteome</keyword>
<proteinExistence type="inferred from homology"/>
<evidence type="ECO:0000256" key="3">
    <source>
        <dbReference type="ARBA" id="ARBA00022475"/>
    </source>
</evidence>
<dbReference type="InterPro" id="IPR025713">
    <property type="entry name" value="MotB-like_N_dom"/>
</dbReference>
<dbReference type="RefSeq" id="WP_036543837.1">
    <property type="nucleotide sequence ID" value="NZ_JBKBNO010000008.1"/>
</dbReference>
<name>A0A063Y798_9GAMM</name>
<evidence type="ECO:0000256" key="5">
    <source>
        <dbReference type="ARBA" id="ARBA00022989"/>
    </source>
</evidence>
<evidence type="ECO:0000256" key="6">
    <source>
        <dbReference type="ARBA" id="ARBA00023136"/>
    </source>
</evidence>
<keyword evidence="10" id="KW-0969">Cilium</keyword>
<evidence type="ECO:0000313" key="10">
    <source>
        <dbReference type="EMBL" id="KDE40965.1"/>
    </source>
</evidence>
<sequence length="262" mass="29310">MNRKTQLLEENDGPGWITTFADLMTLLLVFFVLLFSISSIEREAFEEAARSLNIALSRDAAPSSLIPLLEPAAETTRVPDPNEPVLINRDAELADQMRFQQALVDSINVELQEIVQELEGSLAEKDMGSWVEIGTPRDGKLNLKVNAAVMFDQGSVEIRRSMMPLLDSILEVVLENPSFKLEIHGHTDDQPVDPERFPSNWELSAFRATAVLRFLVEGGLTPQRVVASGYGDSMPLLPNISDENRAANRRIEFVLERVELPR</sequence>
<evidence type="ECO:0000256" key="2">
    <source>
        <dbReference type="ARBA" id="ARBA00008914"/>
    </source>
</evidence>
<evidence type="ECO:0000313" key="11">
    <source>
        <dbReference type="Proteomes" id="UP000027318"/>
    </source>
</evidence>
<dbReference type="InterPro" id="IPR050330">
    <property type="entry name" value="Bact_OuterMem_StrucFunc"/>
</dbReference>
<dbReference type="PANTHER" id="PTHR30329:SF21">
    <property type="entry name" value="LIPOPROTEIN YIAD-RELATED"/>
    <property type="match status" value="1"/>
</dbReference>
<evidence type="ECO:0000256" key="8">
    <source>
        <dbReference type="SAM" id="Phobius"/>
    </source>
</evidence>
<feature type="transmembrane region" description="Helical" evidence="8">
    <location>
        <begin position="15"/>
        <end position="35"/>
    </location>
</feature>
<evidence type="ECO:0000256" key="1">
    <source>
        <dbReference type="ARBA" id="ARBA00004162"/>
    </source>
</evidence>
<dbReference type="CDD" id="cd07185">
    <property type="entry name" value="OmpA_C-like"/>
    <property type="match status" value="1"/>
</dbReference>
<dbReference type="InterPro" id="IPR006665">
    <property type="entry name" value="OmpA-like"/>
</dbReference>
<dbReference type="OrthoDB" id="9815217at2"/>
<dbReference type="Pfam" id="PF00691">
    <property type="entry name" value="OmpA"/>
    <property type="match status" value="1"/>
</dbReference>
<keyword evidence="6 7" id="KW-0472">Membrane</keyword>
<dbReference type="InterPro" id="IPR036737">
    <property type="entry name" value="OmpA-like_sf"/>
</dbReference>
<comment type="similarity">
    <text evidence="2">Belongs to the MotB family.</text>
</comment>
<evidence type="ECO:0000256" key="7">
    <source>
        <dbReference type="PROSITE-ProRule" id="PRU00473"/>
    </source>
</evidence>
<evidence type="ECO:0000259" key="9">
    <source>
        <dbReference type="PROSITE" id="PS51123"/>
    </source>
</evidence>
<reference evidence="10 11" key="1">
    <citation type="journal article" date="2005" name="Int. J. Syst. Evol. Microbiol.">
        <title>Nitrincola lacisaponensis gen. nov., sp. nov., a novel alkaliphilic bacterium isolated from an alkaline, saline lake.</title>
        <authorList>
            <person name="Dimitriu P.A."/>
            <person name="Shukla S.K."/>
            <person name="Conradt J."/>
            <person name="Marquez M.C."/>
            <person name="Ventosa A."/>
            <person name="Maglia A."/>
            <person name="Peyton B.M."/>
            <person name="Pinkart H.C."/>
            <person name="Mormile M.R."/>
        </authorList>
    </citation>
    <scope>NUCLEOTIDE SEQUENCE [LARGE SCALE GENOMIC DNA]</scope>
    <source>
        <strain evidence="10 11">4CA</strain>
    </source>
</reference>
<dbReference type="AlphaFoldDB" id="A0A063Y798"/>
<comment type="subcellular location">
    <subcellularLocation>
        <location evidence="1">Cell membrane</location>
        <topology evidence="1">Single-pass membrane protein</topology>
    </subcellularLocation>
</comment>
<keyword evidence="4 8" id="KW-0812">Transmembrane</keyword>
<dbReference type="PROSITE" id="PS51123">
    <property type="entry name" value="OMPA_2"/>
    <property type="match status" value="1"/>
</dbReference>
<accession>A0A063Y798</accession>
<dbReference type="GO" id="GO:0005886">
    <property type="term" value="C:plasma membrane"/>
    <property type="evidence" value="ECO:0007669"/>
    <property type="project" value="UniProtKB-SubCell"/>
</dbReference>
<protein>
    <submittedName>
        <fullName evidence="10">Flagellar motor rotation protein MotB</fullName>
    </submittedName>
</protein>
<evidence type="ECO:0000256" key="4">
    <source>
        <dbReference type="ARBA" id="ARBA00022692"/>
    </source>
</evidence>
<dbReference type="Proteomes" id="UP000027318">
    <property type="component" value="Unassembled WGS sequence"/>
</dbReference>